<name>A0A5Z4XR93_SALER</name>
<protein>
    <submittedName>
        <fullName evidence="2">Ead/Ea22-like family protein</fullName>
    </submittedName>
</protein>
<evidence type="ECO:0000313" key="2">
    <source>
        <dbReference type="EMBL" id="ECS0983747.1"/>
    </source>
</evidence>
<comment type="caution">
    <text evidence="2">The sequence shown here is derived from an EMBL/GenBank/DDBJ whole genome shotgun (WGS) entry which is preliminary data.</text>
</comment>
<organism evidence="2">
    <name type="scientific">Salmonella enterica</name>
    <name type="common">Salmonella choleraesuis</name>
    <dbReference type="NCBI Taxonomy" id="28901"/>
    <lineage>
        <taxon>Bacteria</taxon>
        <taxon>Pseudomonadati</taxon>
        <taxon>Pseudomonadota</taxon>
        <taxon>Gammaproteobacteria</taxon>
        <taxon>Enterobacterales</taxon>
        <taxon>Enterobacteriaceae</taxon>
        <taxon>Salmonella</taxon>
    </lineage>
</organism>
<dbReference type="InterPro" id="IPR025153">
    <property type="entry name" value="Ead_Ea22"/>
</dbReference>
<sequence length="330" mass="36354">MSNIDKRALREAAEKADSGEWSYEEFNRLDLPGGAHIRINGRAAVYCLNKATGGIEQSRAVMAHIAAFSPKVALALLDENLQLQREKDAIEAVALALRDDMRQAREQLEAAEKRNAEQQRSLDHRKFLLLSADEVQRDFAEALGCAGDNESIMEAIDDLKQHIAELESKNGNLRTIAHDQNELAIKANLDSINYTVEMDRLHKRIAELENSETQLINERDVTESALADMYQAATGERPEWSNMFGFADAVDVVEERLATLEANQSQTTPTGIQLITEAIGAHGYIVGCLLQGRPDLALEESRKWVSAFGQAAEIVSAQDAADIGVKGGVR</sequence>
<proteinExistence type="predicted"/>
<dbReference type="EMBL" id="AAKILT010000007">
    <property type="protein sequence ID" value="ECS0983747.1"/>
    <property type="molecule type" value="Genomic_DNA"/>
</dbReference>
<feature type="coiled-coil region" evidence="1">
    <location>
        <begin position="149"/>
        <end position="218"/>
    </location>
</feature>
<reference evidence="2" key="1">
    <citation type="submission" date="2019-09" db="EMBL/GenBank/DDBJ databases">
        <authorList>
            <consortium name="PulseNet: The National Subtyping Network for Foodborne Disease Surveillance"/>
            <person name="Tarr C.L."/>
            <person name="Trees E."/>
            <person name="Katz L.S."/>
            <person name="Carleton-Romer H.A."/>
            <person name="Stroika S."/>
            <person name="Kucerova Z."/>
            <person name="Roache K.F."/>
            <person name="Sabol A.L."/>
            <person name="Besser J."/>
            <person name="Gerner-Smidt P."/>
        </authorList>
    </citation>
    <scope>NUCLEOTIDE SEQUENCE</scope>
    <source>
        <strain evidence="2">PNUSAS098420</strain>
    </source>
</reference>
<feature type="coiled-coil region" evidence="1">
    <location>
        <begin position="87"/>
        <end position="121"/>
    </location>
</feature>
<dbReference type="Pfam" id="PF13935">
    <property type="entry name" value="Ead_Ea22"/>
    <property type="match status" value="1"/>
</dbReference>
<gene>
    <name evidence="2" type="ORF">F2165_15445</name>
</gene>
<dbReference type="AlphaFoldDB" id="A0A5Z4XR93"/>
<evidence type="ECO:0000256" key="1">
    <source>
        <dbReference type="SAM" id="Coils"/>
    </source>
</evidence>
<keyword evidence="1" id="KW-0175">Coiled coil</keyword>
<accession>A0A5Z4XR93</accession>